<evidence type="ECO:0000259" key="9">
    <source>
        <dbReference type="PROSITE" id="PS50850"/>
    </source>
</evidence>
<feature type="domain" description="Major facilitator superfamily (MFS) profile" evidence="9">
    <location>
        <begin position="1"/>
        <end position="393"/>
    </location>
</feature>
<feature type="transmembrane region" description="Helical" evidence="8">
    <location>
        <begin position="132"/>
        <end position="157"/>
    </location>
</feature>
<dbReference type="SUPFAM" id="SSF103473">
    <property type="entry name" value="MFS general substrate transporter"/>
    <property type="match status" value="1"/>
</dbReference>
<dbReference type="PATRIC" id="fig|28037.218.peg.926"/>
<dbReference type="InterPro" id="IPR020846">
    <property type="entry name" value="MFS_dom"/>
</dbReference>
<feature type="transmembrane region" description="Helical" evidence="8">
    <location>
        <begin position="249"/>
        <end position="265"/>
    </location>
</feature>
<feature type="transmembrane region" description="Helical" evidence="8">
    <location>
        <begin position="303"/>
        <end position="328"/>
    </location>
</feature>
<dbReference type="PANTHER" id="PTHR23502">
    <property type="entry name" value="MAJOR FACILITATOR SUPERFAMILY"/>
    <property type="match status" value="1"/>
</dbReference>
<comment type="caution">
    <text evidence="10">The sequence shown here is derived from an EMBL/GenBank/DDBJ whole genome shotgun (WGS) entry which is preliminary data.</text>
</comment>
<comment type="subcellular location">
    <subcellularLocation>
        <location evidence="1 8">Cell membrane</location>
        <topology evidence="1 8">Multi-pass membrane protein</topology>
    </subcellularLocation>
</comment>
<evidence type="ECO:0000256" key="2">
    <source>
        <dbReference type="ARBA" id="ARBA00006236"/>
    </source>
</evidence>
<accession>A0A0F3HGK9</accession>
<evidence type="ECO:0000256" key="5">
    <source>
        <dbReference type="ARBA" id="ARBA00022692"/>
    </source>
</evidence>
<feature type="transmembrane region" description="Helical" evidence="8">
    <location>
        <begin position="368"/>
        <end position="389"/>
    </location>
</feature>
<keyword evidence="7 8" id="KW-0472">Membrane</keyword>
<dbReference type="InterPro" id="IPR004812">
    <property type="entry name" value="Efflux_drug-R_Bcr/CmlA"/>
</dbReference>
<evidence type="ECO:0000256" key="7">
    <source>
        <dbReference type="ARBA" id="ARBA00023136"/>
    </source>
</evidence>
<evidence type="ECO:0000313" key="10">
    <source>
        <dbReference type="EMBL" id="KJU93354.1"/>
    </source>
</evidence>
<evidence type="ECO:0000256" key="4">
    <source>
        <dbReference type="ARBA" id="ARBA00022475"/>
    </source>
</evidence>
<feature type="transmembrane region" description="Helical" evidence="8">
    <location>
        <begin position="163"/>
        <end position="181"/>
    </location>
</feature>
<dbReference type="CDD" id="cd17320">
    <property type="entry name" value="MFS_MdfA_MDR_like"/>
    <property type="match status" value="1"/>
</dbReference>
<feature type="transmembrane region" description="Helical" evidence="8">
    <location>
        <begin position="75"/>
        <end position="93"/>
    </location>
</feature>
<evidence type="ECO:0000256" key="1">
    <source>
        <dbReference type="ARBA" id="ARBA00004651"/>
    </source>
</evidence>
<protein>
    <recommendedName>
        <fullName evidence="8">Bcr/CflA family efflux transporter</fullName>
    </recommendedName>
</protein>
<evidence type="ECO:0000256" key="3">
    <source>
        <dbReference type="ARBA" id="ARBA00022448"/>
    </source>
</evidence>
<dbReference type="AlphaFoldDB" id="A0A0F3HGK9"/>
<dbReference type="RefSeq" id="WP_045763126.1">
    <property type="nucleotide sequence ID" value="NZ_JYOV01000012.1"/>
</dbReference>
<dbReference type="InterPro" id="IPR011701">
    <property type="entry name" value="MFS"/>
</dbReference>
<dbReference type="GO" id="GO:0005886">
    <property type="term" value="C:plasma membrane"/>
    <property type="evidence" value="ECO:0007669"/>
    <property type="project" value="UniProtKB-SubCell"/>
</dbReference>
<dbReference type="Gene3D" id="1.20.1720.10">
    <property type="entry name" value="Multidrug resistance protein D"/>
    <property type="match status" value="1"/>
</dbReference>
<evidence type="ECO:0000256" key="6">
    <source>
        <dbReference type="ARBA" id="ARBA00022989"/>
    </source>
</evidence>
<dbReference type="EMBL" id="JYOV01000012">
    <property type="protein sequence ID" value="KJU93354.1"/>
    <property type="molecule type" value="Genomic_DNA"/>
</dbReference>
<keyword evidence="4 8" id="KW-1003">Cell membrane</keyword>
<proteinExistence type="inferred from homology"/>
<reference evidence="10 11" key="1">
    <citation type="submission" date="2015-02" db="EMBL/GenBank/DDBJ databases">
        <title>Evolution of amylase-binding proteins of oral streptococcal species.</title>
        <authorList>
            <person name="Haase E.M."/>
        </authorList>
    </citation>
    <scope>NUCLEOTIDE SEQUENCE [LARGE SCALE GENOMIC DNA]</scope>
    <source>
        <strain evidence="10 11">UC6950A</strain>
    </source>
</reference>
<evidence type="ECO:0000256" key="8">
    <source>
        <dbReference type="RuleBase" id="RU365088"/>
    </source>
</evidence>
<dbReference type="GO" id="GO:1990961">
    <property type="term" value="P:xenobiotic detoxification by transmembrane export across the plasma membrane"/>
    <property type="evidence" value="ECO:0007669"/>
    <property type="project" value="InterPro"/>
</dbReference>
<evidence type="ECO:0000313" key="11">
    <source>
        <dbReference type="Proteomes" id="UP000033405"/>
    </source>
</evidence>
<feature type="transmembrane region" description="Helical" evidence="8">
    <location>
        <begin position="340"/>
        <end position="362"/>
    </location>
</feature>
<keyword evidence="3 8" id="KW-0813">Transport</keyword>
<dbReference type="PANTHER" id="PTHR23502:SF132">
    <property type="entry name" value="POLYAMINE TRANSPORTER 2-RELATED"/>
    <property type="match status" value="1"/>
</dbReference>
<name>A0A0F3HGK9_9STRE</name>
<comment type="caution">
    <text evidence="8">Lacks conserved residue(s) required for the propagation of feature annotation.</text>
</comment>
<gene>
    <name evidence="10" type="primary">bcr</name>
    <name evidence="10" type="ORF">TZ96_00971</name>
</gene>
<dbReference type="Pfam" id="PF07690">
    <property type="entry name" value="MFS_1"/>
    <property type="match status" value="1"/>
</dbReference>
<keyword evidence="6 8" id="KW-1133">Transmembrane helix</keyword>
<dbReference type="PROSITE" id="PS50850">
    <property type="entry name" value="MFS"/>
    <property type="match status" value="1"/>
</dbReference>
<dbReference type="Proteomes" id="UP000033405">
    <property type="component" value="Unassembled WGS sequence"/>
</dbReference>
<comment type="similarity">
    <text evidence="2 8">Belongs to the major facilitator superfamily. Bcr/CmlA family.</text>
</comment>
<dbReference type="InterPro" id="IPR036259">
    <property type="entry name" value="MFS_trans_sf"/>
</dbReference>
<dbReference type="NCBIfam" id="TIGR00710">
    <property type="entry name" value="efflux_Bcr_CflA"/>
    <property type="match status" value="1"/>
</dbReference>
<feature type="transmembrane region" description="Helical" evidence="8">
    <location>
        <begin position="44"/>
        <end position="63"/>
    </location>
</feature>
<keyword evidence="5 8" id="KW-0812">Transmembrane</keyword>
<feature type="transmembrane region" description="Helical" evidence="8">
    <location>
        <begin position="211"/>
        <end position="229"/>
    </location>
</feature>
<feature type="transmembrane region" description="Helical" evidence="8">
    <location>
        <begin position="277"/>
        <end position="297"/>
    </location>
</feature>
<dbReference type="GO" id="GO:0042910">
    <property type="term" value="F:xenobiotic transmembrane transporter activity"/>
    <property type="evidence" value="ECO:0007669"/>
    <property type="project" value="InterPro"/>
</dbReference>
<organism evidence="10 11">
    <name type="scientific">Streptococcus infantis</name>
    <dbReference type="NCBI Taxonomy" id="68892"/>
    <lineage>
        <taxon>Bacteria</taxon>
        <taxon>Bacillati</taxon>
        <taxon>Bacillota</taxon>
        <taxon>Bacilli</taxon>
        <taxon>Lactobacillales</taxon>
        <taxon>Streptococcaceae</taxon>
        <taxon>Streptococcus</taxon>
    </lineage>
</organism>
<sequence length="397" mass="43133">MKKSEKAPLLFLIILSGFMAFTSLSTDIYLPAMPAMQEALGGRVELTVTGFVIGFAIAQLIWGPISDRIGRIKPLMIGTVLFIIGSVGCALSTSMTMVVFWRVFQAFGACTGPMISRAMIRDRYDSQRGAQMLSTLMMIMAVAPILGPLLGGLFLRISTWNLIFWFMALVGGILFLSTRLLPETLQASERSQASIAQSFKNYAQLLTTKKFMVYTMSVTFFYVAVYAFITGSSNIYMNFYHVPAEAYSLLFGVNIVGVSLMSMVNRQLVSRFSLPKLLAISTSLAFLFTLVLAFMGVTNALGLWGIVVPMFCFFSMNGIVAACSNAAALNAVPSDMAGSAAAILGALQYGSGVIPSILLAVFADKTPATMTIIIAVAIFFSALMGWWGYREDVEFTK</sequence>